<keyword evidence="3" id="KW-1185">Reference proteome</keyword>
<feature type="compositionally biased region" description="Polar residues" evidence="1">
    <location>
        <begin position="37"/>
        <end position="50"/>
    </location>
</feature>
<proteinExistence type="predicted"/>
<gene>
    <name evidence="2" type="ORF">GYMLUDRAFT_45289</name>
</gene>
<feature type="region of interest" description="Disordered" evidence="1">
    <location>
        <begin position="1"/>
        <end position="55"/>
    </location>
</feature>
<organism evidence="2 3">
    <name type="scientific">Collybiopsis luxurians FD-317 M1</name>
    <dbReference type="NCBI Taxonomy" id="944289"/>
    <lineage>
        <taxon>Eukaryota</taxon>
        <taxon>Fungi</taxon>
        <taxon>Dikarya</taxon>
        <taxon>Basidiomycota</taxon>
        <taxon>Agaricomycotina</taxon>
        <taxon>Agaricomycetes</taxon>
        <taxon>Agaricomycetidae</taxon>
        <taxon>Agaricales</taxon>
        <taxon>Marasmiineae</taxon>
        <taxon>Omphalotaceae</taxon>
        <taxon>Collybiopsis</taxon>
        <taxon>Collybiopsis luxurians</taxon>
    </lineage>
</organism>
<dbReference type="Proteomes" id="UP000053593">
    <property type="component" value="Unassembled WGS sequence"/>
</dbReference>
<name>A0A0D0C7B7_9AGAR</name>
<dbReference type="HOGENOM" id="CLU_2527693_0_0_1"/>
<accession>A0A0D0C7B7</accession>
<dbReference type="EMBL" id="KN834785">
    <property type="protein sequence ID" value="KIK58389.1"/>
    <property type="molecule type" value="Genomic_DNA"/>
</dbReference>
<dbReference type="AlphaFoldDB" id="A0A0D0C7B7"/>
<evidence type="ECO:0000313" key="3">
    <source>
        <dbReference type="Proteomes" id="UP000053593"/>
    </source>
</evidence>
<reference evidence="2 3" key="1">
    <citation type="submission" date="2014-04" db="EMBL/GenBank/DDBJ databases">
        <title>Evolutionary Origins and Diversification of the Mycorrhizal Mutualists.</title>
        <authorList>
            <consortium name="DOE Joint Genome Institute"/>
            <consortium name="Mycorrhizal Genomics Consortium"/>
            <person name="Kohler A."/>
            <person name="Kuo A."/>
            <person name="Nagy L.G."/>
            <person name="Floudas D."/>
            <person name="Copeland A."/>
            <person name="Barry K.W."/>
            <person name="Cichocki N."/>
            <person name="Veneault-Fourrey C."/>
            <person name="LaButti K."/>
            <person name="Lindquist E.A."/>
            <person name="Lipzen A."/>
            <person name="Lundell T."/>
            <person name="Morin E."/>
            <person name="Murat C."/>
            <person name="Riley R."/>
            <person name="Ohm R."/>
            <person name="Sun H."/>
            <person name="Tunlid A."/>
            <person name="Henrissat B."/>
            <person name="Grigoriev I.V."/>
            <person name="Hibbett D.S."/>
            <person name="Martin F."/>
        </authorList>
    </citation>
    <scope>NUCLEOTIDE SEQUENCE [LARGE SCALE GENOMIC DNA]</scope>
    <source>
        <strain evidence="2 3">FD-317 M1</strain>
    </source>
</reference>
<evidence type="ECO:0000256" key="1">
    <source>
        <dbReference type="SAM" id="MobiDB-lite"/>
    </source>
</evidence>
<sequence>MALEEDVKQVSTPVGDKLPDHAEKGVNTNELPAGNQGAANRNSSQNFSHNSGEEHASMTPVYLSYRNAVLACFSLIPIARTILD</sequence>
<evidence type="ECO:0000313" key="2">
    <source>
        <dbReference type="EMBL" id="KIK58389.1"/>
    </source>
</evidence>
<protein>
    <submittedName>
        <fullName evidence="2">Uncharacterized protein</fullName>
    </submittedName>
</protein>